<evidence type="ECO:0000256" key="4">
    <source>
        <dbReference type="ARBA" id="ARBA00023242"/>
    </source>
</evidence>
<comment type="subcellular location">
    <subcellularLocation>
        <location evidence="1 5">Nucleus</location>
    </subcellularLocation>
</comment>
<dbReference type="PANTHER" id="PTHR20934:SF0">
    <property type="entry name" value="TRANSCRIPTION ELONGATION FACTOR 1 HOMOLOG"/>
    <property type="match status" value="1"/>
</dbReference>
<keyword evidence="5" id="KW-0805">Transcription regulation</keyword>
<organism evidence="8 9">
    <name type="scientific">Hesseltinella vesiculosa</name>
    <dbReference type="NCBI Taxonomy" id="101127"/>
    <lineage>
        <taxon>Eukaryota</taxon>
        <taxon>Fungi</taxon>
        <taxon>Fungi incertae sedis</taxon>
        <taxon>Mucoromycota</taxon>
        <taxon>Mucoromycotina</taxon>
        <taxon>Mucoromycetes</taxon>
        <taxon>Mucorales</taxon>
        <taxon>Cunninghamellaceae</taxon>
        <taxon>Hesseltinella</taxon>
    </lineage>
</organism>
<dbReference type="GO" id="GO:0008270">
    <property type="term" value="F:zinc ion binding"/>
    <property type="evidence" value="ECO:0007669"/>
    <property type="project" value="UniProtKB-KW"/>
</dbReference>
<feature type="region of interest" description="Disordered" evidence="6">
    <location>
        <begin position="103"/>
        <end position="136"/>
    </location>
</feature>
<feature type="compositionally biased region" description="Acidic residues" evidence="6">
    <location>
        <begin position="127"/>
        <end position="136"/>
    </location>
</feature>
<keyword evidence="7" id="KW-0472">Membrane</keyword>
<dbReference type="GO" id="GO:0008023">
    <property type="term" value="C:transcription elongation factor complex"/>
    <property type="evidence" value="ECO:0007669"/>
    <property type="project" value="EnsemblFungi"/>
</dbReference>
<comment type="similarity">
    <text evidence="2 5">Belongs to the ELOF1 family.</text>
</comment>
<dbReference type="AlphaFoldDB" id="A0A1X2GH44"/>
<dbReference type="Pfam" id="PF05129">
    <property type="entry name" value="Zn_ribbon_Elf1"/>
    <property type="match status" value="1"/>
</dbReference>
<evidence type="ECO:0000256" key="7">
    <source>
        <dbReference type="SAM" id="Phobius"/>
    </source>
</evidence>
<evidence type="ECO:0000313" key="9">
    <source>
        <dbReference type="Proteomes" id="UP000242146"/>
    </source>
</evidence>
<dbReference type="Proteomes" id="UP000242146">
    <property type="component" value="Unassembled WGS sequence"/>
</dbReference>
<keyword evidence="5" id="KW-0804">Transcription</keyword>
<keyword evidence="7" id="KW-0812">Transmembrane</keyword>
<gene>
    <name evidence="8" type="ORF">DM01DRAFT_1047692</name>
</gene>
<reference evidence="8 9" key="1">
    <citation type="submission" date="2016-07" db="EMBL/GenBank/DDBJ databases">
        <title>Pervasive Adenine N6-methylation of Active Genes in Fungi.</title>
        <authorList>
            <consortium name="DOE Joint Genome Institute"/>
            <person name="Mondo S.J."/>
            <person name="Dannebaum R.O."/>
            <person name="Kuo R.C."/>
            <person name="Labutti K."/>
            <person name="Haridas S."/>
            <person name="Kuo A."/>
            <person name="Salamov A."/>
            <person name="Ahrendt S.R."/>
            <person name="Lipzen A."/>
            <person name="Sullivan W."/>
            <person name="Andreopoulos W.B."/>
            <person name="Clum A."/>
            <person name="Lindquist E."/>
            <person name="Daum C."/>
            <person name="Ramamoorthy G.K."/>
            <person name="Gryganskyi A."/>
            <person name="Culley D."/>
            <person name="Magnuson J.K."/>
            <person name="James T.Y."/>
            <person name="O'Malley M.A."/>
            <person name="Stajich J.E."/>
            <person name="Spatafora J.W."/>
            <person name="Visel A."/>
            <person name="Grigoriev I.V."/>
        </authorList>
    </citation>
    <scope>NUCLEOTIDE SEQUENCE [LARGE SCALE GENOMIC DNA]</scope>
    <source>
        <strain evidence="8 9">NRRL 3301</strain>
    </source>
</reference>
<keyword evidence="7" id="KW-1133">Transmembrane helix</keyword>
<accession>A0A1X2GH44</accession>
<dbReference type="EMBL" id="MCGT01000015">
    <property type="protein sequence ID" value="ORX53630.1"/>
    <property type="molecule type" value="Genomic_DNA"/>
</dbReference>
<comment type="function">
    <text evidence="5">Transcription elongation factor implicated in the maintenance of proper chromatin structure in actively transcribed regions.</text>
</comment>
<keyword evidence="5" id="KW-0863">Zinc-finger</keyword>
<dbReference type="InterPro" id="IPR038567">
    <property type="entry name" value="T_Elf1_sf"/>
</dbReference>
<sequence>MGKRKTKRKPVKKLKTTLDVQFNCLFCNHEKSIECRLDQSNKVGHLSCKVCDISWQCSITCKLIFIDFFLFAGSRLTLFIFMLDLDEPVDVYSAWIDACEEVNKTKKQSRPSNRDDDQEPTSAPANYDDDDDDDDY</sequence>
<evidence type="ECO:0000313" key="8">
    <source>
        <dbReference type="EMBL" id="ORX53630.1"/>
    </source>
</evidence>
<dbReference type="GO" id="GO:0045815">
    <property type="term" value="P:transcription initiation-coupled chromatin remodeling"/>
    <property type="evidence" value="ECO:0007669"/>
    <property type="project" value="EnsemblFungi"/>
</dbReference>
<dbReference type="GO" id="GO:0000993">
    <property type="term" value="F:RNA polymerase II complex binding"/>
    <property type="evidence" value="ECO:0007669"/>
    <property type="project" value="EnsemblFungi"/>
</dbReference>
<dbReference type="STRING" id="101127.A0A1X2GH44"/>
<keyword evidence="5" id="KW-0479">Metal-binding</keyword>
<evidence type="ECO:0000256" key="2">
    <source>
        <dbReference type="ARBA" id="ARBA00009730"/>
    </source>
</evidence>
<keyword evidence="3 5" id="KW-0862">Zinc</keyword>
<dbReference type="Gene3D" id="2.20.25.190">
    <property type="match status" value="2"/>
</dbReference>
<dbReference type="PANTHER" id="PTHR20934">
    <property type="entry name" value="TRANSCRIPTION ELONGATION FACTOR 1 HOMOLOG"/>
    <property type="match status" value="1"/>
</dbReference>
<evidence type="ECO:0000256" key="3">
    <source>
        <dbReference type="ARBA" id="ARBA00022833"/>
    </source>
</evidence>
<dbReference type="SUPFAM" id="SSF57783">
    <property type="entry name" value="Zinc beta-ribbon"/>
    <property type="match status" value="1"/>
</dbReference>
<comment type="caution">
    <text evidence="8">The sequence shown here is derived from an EMBL/GenBank/DDBJ whole genome shotgun (WGS) entry which is preliminary data.</text>
</comment>
<evidence type="ECO:0000256" key="6">
    <source>
        <dbReference type="SAM" id="MobiDB-lite"/>
    </source>
</evidence>
<keyword evidence="9" id="KW-1185">Reference proteome</keyword>
<evidence type="ECO:0000256" key="5">
    <source>
        <dbReference type="RuleBase" id="RU364033"/>
    </source>
</evidence>
<dbReference type="InterPro" id="IPR007808">
    <property type="entry name" value="Elf1"/>
</dbReference>
<keyword evidence="4 5" id="KW-0539">Nucleus</keyword>
<feature type="transmembrane region" description="Helical" evidence="7">
    <location>
        <begin position="63"/>
        <end position="83"/>
    </location>
</feature>
<protein>
    <recommendedName>
        <fullName evidence="5">Transcription elongation factor 1 homolog</fullName>
    </recommendedName>
</protein>
<proteinExistence type="inferred from homology"/>
<dbReference type="GO" id="GO:0006368">
    <property type="term" value="P:transcription elongation by RNA polymerase II"/>
    <property type="evidence" value="ECO:0007669"/>
    <property type="project" value="EnsemblFungi"/>
</dbReference>
<evidence type="ECO:0000256" key="1">
    <source>
        <dbReference type="ARBA" id="ARBA00004123"/>
    </source>
</evidence>
<dbReference type="OrthoDB" id="445983at2759"/>
<name>A0A1X2GH44_9FUNG</name>